<proteinExistence type="predicted"/>
<dbReference type="EMBL" id="LSSN01002015">
    <property type="protein sequence ID" value="OMJ17568.1"/>
    <property type="molecule type" value="Genomic_DNA"/>
</dbReference>
<organism evidence="1 3">
    <name type="scientific">Smittium culicis</name>
    <dbReference type="NCBI Taxonomy" id="133412"/>
    <lineage>
        <taxon>Eukaryota</taxon>
        <taxon>Fungi</taxon>
        <taxon>Fungi incertae sedis</taxon>
        <taxon>Zoopagomycota</taxon>
        <taxon>Kickxellomycotina</taxon>
        <taxon>Harpellomycetes</taxon>
        <taxon>Harpellales</taxon>
        <taxon>Legeriomycetaceae</taxon>
        <taxon>Smittium</taxon>
    </lineage>
</organism>
<evidence type="ECO:0000313" key="2">
    <source>
        <dbReference type="EMBL" id="OMJ17568.1"/>
    </source>
</evidence>
<dbReference type="AlphaFoldDB" id="A0A1R1XLH9"/>
<reference evidence="1 3" key="1">
    <citation type="submission" date="2017-01" db="EMBL/GenBank/DDBJ databases">
        <authorList>
            <person name="Mah S.A."/>
            <person name="Swanson W.J."/>
            <person name="Moy G.W."/>
            <person name="Vacquier V.D."/>
        </authorList>
    </citation>
    <scope>NUCLEOTIDE SEQUENCE [LARGE SCALE GENOMIC DNA]</scope>
    <source>
        <strain evidence="1 3">GSMNP</strain>
    </source>
</reference>
<name>A0A1R1XLH9_9FUNG</name>
<protein>
    <recommendedName>
        <fullName evidence="4">Retrotransposon gag domain-containing protein</fullName>
    </recommendedName>
</protein>
<dbReference type="Proteomes" id="UP000187283">
    <property type="component" value="Unassembled WGS sequence"/>
</dbReference>
<keyword evidence="3" id="KW-1185">Reference proteome</keyword>
<dbReference type="EMBL" id="LSSN01002657">
    <property type="protein sequence ID" value="OMJ15489.1"/>
    <property type="molecule type" value="Genomic_DNA"/>
</dbReference>
<accession>A0A1R1XLH9</accession>
<comment type="caution">
    <text evidence="1">The sequence shown here is derived from an EMBL/GenBank/DDBJ whole genome shotgun (WGS) entry which is preliminary data.</text>
</comment>
<gene>
    <name evidence="2" type="ORF">AYI70_g5897</name>
    <name evidence="1" type="ORF">AYI70_g7238</name>
</gene>
<evidence type="ECO:0000313" key="1">
    <source>
        <dbReference type="EMBL" id="OMJ15489.1"/>
    </source>
</evidence>
<evidence type="ECO:0000313" key="3">
    <source>
        <dbReference type="Proteomes" id="UP000187283"/>
    </source>
</evidence>
<evidence type="ECO:0008006" key="4">
    <source>
        <dbReference type="Google" id="ProtNLM"/>
    </source>
</evidence>
<sequence length="332" mass="38954">MKNTCLEPKIYTGKDEEDPERWIKRYDCFRITCNWTEDQAMGYIDLFLEGKALMWHKCICSSITDWASLKDKFIKTFKDEEIETDAWNELVSYACREKDTIEITGDLSRLFEKAKITSITEKLRYLLRSLSPKQKRKILSVECRTFEAAMDILVKNERLDKVIKDIPMSDTHTKNIVKDIDPMDSFITRFEALSVNLINKVEQSQVAMENQKRYYDTNCSICNRFGHKSDSFYQRRNNFKESTNKITGSLATNDKKFKGTNCIEVLKPEISEKDIFLAEKRAQSEENSEKLKRTRIVDSDNNDQIIRERPIIQERKPVEIKLSEAIAPYSIR</sequence>